<dbReference type="Proteomes" id="UP000316270">
    <property type="component" value="Chromosome 7"/>
</dbReference>
<dbReference type="InterPro" id="IPR001878">
    <property type="entry name" value="Znf_CCHC"/>
</dbReference>
<evidence type="ECO:0000256" key="1">
    <source>
        <dbReference type="PROSITE-ProRule" id="PRU00047"/>
    </source>
</evidence>
<dbReference type="GO" id="GO:0003676">
    <property type="term" value="F:nucleic acid binding"/>
    <property type="evidence" value="ECO:0007669"/>
    <property type="project" value="InterPro"/>
</dbReference>
<feature type="domain" description="CCHC-type" evidence="3">
    <location>
        <begin position="335"/>
        <end position="350"/>
    </location>
</feature>
<organism evidence="4 5">
    <name type="scientific">Venturia effusa</name>
    <dbReference type="NCBI Taxonomy" id="50376"/>
    <lineage>
        <taxon>Eukaryota</taxon>
        <taxon>Fungi</taxon>
        <taxon>Dikarya</taxon>
        <taxon>Ascomycota</taxon>
        <taxon>Pezizomycotina</taxon>
        <taxon>Dothideomycetes</taxon>
        <taxon>Pleosporomycetidae</taxon>
        <taxon>Venturiales</taxon>
        <taxon>Venturiaceae</taxon>
        <taxon>Venturia</taxon>
    </lineage>
</organism>
<sequence>MGKGKEKAKENEETSEKNSCICPFGWETDEYRPYFENREGRTSLPNRQQWLCNQCRTTKLWQASNSKTSWETTVEAELRKRDREEAEKIAKSKLSEEEKKKKVAEANFHVGTICPFCHARLDHYLRRPEDDRKLKGDIDFGTTGWKVSSLRCREPRCTRHNGEPFQDEKEVKRHMRDAHSWCPDEDAFAFLCLACEGIVWQEHAGTRTAPDITYKFITANHTASPGFQFPNPNWLGQALGHRQLPGEANVPPEDLTPQDPLTDVSGLTLHPSSSNNLSGLPRMWDGLGRQPGATTDHPPASTYERRDPPLEELKDFQRARDRIVRIARGNPGEGCWNCGKRGHRDTECDQPYQGEGLDKEIEKKEAEEREAKEE</sequence>
<protein>
    <recommendedName>
        <fullName evidence="3">CCHC-type domain-containing protein</fullName>
    </recommendedName>
</protein>
<evidence type="ECO:0000256" key="2">
    <source>
        <dbReference type="SAM" id="MobiDB-lite"/>
    </source>
</evidence>
<feature type="region of interest" description="Disordered" evidence="2">
    <location>
        <begin position="335"/>
        <end position="374"/>
    </location>
</feature>
<gene>
    <name evidence="4" type="ORF">FKW77_001126</name>
</gene>
<dbReference type="OrthoDB" id="10534285at2759"/>
<feature type="compositionally biased region" description="Basic and acidic residues" evidence="2">
    <location>
        <begin position="356"/>
        <end position="374"/>
    </location>
</feature>
<proteinExistence type="predicted"/>
<feature type="region of interest" description="Disordered" evidence="2">
    <location>
        <begin position="243"/>
        <end position="311"/>
    </location>
</feature>
<dbReference type="GO" id="GO:0008270">
    <property type="term" value="F:zinc ion binding"/>
    <property type="evidence" value="ECO:0007669"/>
    <property type="project" value="UniProtKB-KW"/>
</dbReference>
<evidence type="ECO:0000313" key="4">
    <source>
        <dbReference type="EMBL" id="QDS71961.1"/>
    </source>
</evidence>
<name>A0A517L8K8_9PEZI</name>
<dbReference type="AlphaFoldDB" id="A0A517L8K8"/>
<reference evidence="4 5" key="1">
    <citation type="submission" date="2019-07" db="EMBL/GenBank/DDBJ databases">
        <title>Finished genome of Venturia effusa.</title>
        <authorList>
            <person name="Young C.A."/>
            <person name="Cox M.P."/>
            <person name="Ganley A.R.D."/>
            <person name="David W.J."/>
        </authorList>
    </citation>
    <scope>NUCLEOTIDE SEQUENCE [LARGE SCALE GENOMIC DNA]</scope>
    <source>
        <strain evidence="5">albino</strain>
    </source>
</reference>
<dbReference type="PROSITE" id="PS50158">
    <property type="entry name" value="ZF_CCHC"/>
    <property type="match status" value="1"/>
</dbReference>
<keyword evidence="1" id="KW-0479">Metal-binding</keyword>
<evidence type="ECO:0000313" key="5">
    <source>
        <dbReference type="Proteomes" id="UP000316270"/>
    </source>
</evidence>
<keyword evidence="1" id="KW-0862">Zinc</keyword>
<accession>A0A517L8K8</accession>
<keyword evidence="5" id="KW-1185">Reference proteome</keyword>
<keyword evidence="1" id="KW-0863">Zinc-finger</keyword>
<evidence type="ECO:0000259" key="3">
    <source>
        <dbReference type="PROSITE" id="PS50158"/>
    </source>
</evidence>
<dbReference type="SMART" id="SM00343">
    <property type="entry name" value="ZnF_C2HC"/>
    <property type="match status" value="1"/>
</dbReference>
<dbReference type="EMBL" id="CP042191">
    <property type="protein sequence ID" value="QDS71961.1"/>
    <property type="molecule type" value="Genomic_DNA"/>
</dbReference>